<dbReference type="PANTHER" id="PTHR34699:SF2">
    <property type="entry name" value="NON-CANONICAL PURINE NTP PHOSPHATASE_PRRC1 DOMAIN-CONTAINING PROTEIN"/>
    <property type="match status" value="1"/>
</dbReference>
<evidence type="ECO:0000256" key="9">
    <source>
        <dbReference type="ARBA" id="ARBA00038901"/>
    </source>
</evidence>
<proteinExistence type="predicted"/>
<dbReference type="Proteomes" id="UP000182860">
    <property type="component" value="Unassembled WGS sequence"/>
</dbReference>
<accession>A0A1J4T8P2</accession>
<dbReference type="InterPro" id="IPR050299">
    <property type="entry name" value="YjjX_NTPase"/>
</dbReference>
<name>A0A1J4T8P2_9BACT</name>
<sequence>METKNTMKIKVGSTNEIKVRAVQEILQDYSHLKDAIISAVDVSSGIADQPKSLEETIRGAKNRAMGAFQDCTYSFGIESGLMAVPDTKSGFMNVCVCTIFDGNEYCLGLSSAWEPQKQVTRHMLAEGLDMNQATFKAGLTNNPNVGSVEGLIGIMTKGRLTRKEYTKEAIRTALIHLEEI</sequence>
<evidence type="ECO:0000256" key="3">
    <source>
        <dbReference type="ARBA" id="ARBA00022723"/>
    </source>
</evidence>
<keyword evidence="4" id="KW-0547">Nucleotide-binding</keyword>
<evidence type="ECO:0000256" key="5">
    <source>
        <dbReference type="ARBA" id="ARBA00022801"/>
    </source>
</evidence>
<dbReference type="GO" id="GO:0009117">
    <property type="term" value="P:nucleotide metabolic process"/>
    <property type="evidence" value="ECO:0007669"/>
    <property type="project" value="UniProtKB-KW"/>
</dbReference>
<keyword evidence="5" id="KW-0378">Hydrolase</keyword>
<keyword evidence="8" id="KW-0464">Manganese</keyword>
<comment type="catalytic activity">
    <reaction evidence="11">
        <text>XTP + H2O = XDP + phosphate + H(+)</text>
        <dbReference type="Rhea" id="RHEA:28406"/>
        <dbReference type="ChEBI" id="CHEBI:15377"/>
        <dbReference type="ChEBI" id="CHEBI:15378"/>
        <dbReference type="ChEBI" id="CHEBI:43474"/>
        <dbReference type="ChEBI" id="CHEBI:59884"/>
        <dbReference type="ChEBI" id="CHEBI:61314"/>
        <dbReference type="EC" id="3.6.1.73"/>
    </reaction>
</comment>
<dbReference type="GO" id="GO:0006772">
    <property type="term" value="P:thiamine metabolic process"/>
    <property type="evidence" value="ECO:0007669"/>
    <property type="project" value="TreeGrafter"/>
</dbReference>
<comment type="caution">
    <text evidence="13">The sequence shown here is derived from an EMBL/GenBank/DDBJ whole genome shotgun (WGS) entry which is preliminary data.</text>
</comment>
<gene>
    <name evidence="13" type="ORF">AUJ35_02425</name>
</gene>
<comment type="cofactor">
    <cofactor evidence="2">
        <name>Mg(2+)</name>
        <dbReference type="ChEBI" id="CHEBI:18420"/>
    </cofactor>
</comment>
<dbReference type="InterPro" id="IPR026533">
    <property type="entry name" value="NTPase/PRRC1"/>
</dbReference>
<evidence type="ECO:0000259" key="12">
    <source>
        <dbReference type="Pfam" id="PF01931"/>
    </source>
</evidence>
<dbReference type="SUPFAM" id="SSF52972">
    <property type="entry name" value="ITPase-like"/>
    <property type="match status" value="1"/>
</dbReference>
<dbReference type="GO" id="GO:0103023">
    <property type="term" value="F:ITPase activity"/>
    <property type="evidence" value="ECO:0007669"/>
    <property type="project" value="UniProtKB-EC"/>
</dbReference>
<evidence type="ECO:0000256" key="2">
    <source>
        <dbReference type="ARBA" id="ARBA00001946"/>
    </source>
</evidence>
<dbReference type="Pfam" id="PF01931">
    <property type="entry name" value="NTPase_I-T"/>
    <property type="match status" value="1"/>
</dbReference>
<dbReference type="GO" id="GO:0000166">
    <property type="term" value="F:nucleotide binding"/>
    <property type="evidence" value="ECO:0007669"/>
    <property type="project" value="UniProtKB-KW"/>
</dbReference>
<evidence type="ECO:0000256" key="1">
    <source>
        <dbReference type="ARBA" id="ARBA00001936"/>
    </source>
</evidence>
<evidence type="ECO:0000313" key="14">
    <source>
        <dbReference type="Proteomes" id="UP000182860"/>
    </source>
</evidence>
<evidence type="ECO:0000313" key="13">
    <source>
        <dbReference type="EMBL" id="OIO07267.1"/>
    </source>
</evidence>
<dbReference type="InterPro" id="IPR029001">
    <property type="entry name" value="ITPase-like_fam"/>
</dbReference>
<comment type="cofactor">
    <cofactor evidence="1">
        <name>Mn(2+)</name>
        <dbReference type="ChEBI" id="CHEBI:29035"/>
    </cofactor>
</comment>
<keyword evidence="6" id="KW-0460">Magnesium</keyword>
<dbReference type="AlphaFoldDB" id="A0A1J4T8P2"/>
<evidence type="ECO:0000256" key="11">
    <source>
        <dbReference type="ARBA" id="ARBA00048781"/>
    </source>
</evidence>
<comment type="catalytic activity">
    <reaction evidence="10">
        <text>ITP + H2O = IDP + phosphate + H(+)</text>
        <dbReference type="Rhea" id="RHEA:28330"/>
        <dbReference type="ChEBI" id="CHEBI:15377"/>
        <dbReference type="ChEBI" id="CHEBI:15378"/>
        <dbReference type="ChEBI" id="CHEBI:43474"/>
        <dbReference type="ChEBI" id="CHEBI:58280"/>
        <dbReference type="ChEBI" id="CHEBI:61402"/>
        <dbReference type="EC" id="3.6.1.73"/>
    </reaction>
</comment>
<dbReference type="EC" id="3.6.1.73" evidence="9"/>
<protein>
    <recommendedName>
        <fullName evidence="9">inosine/xanthosine triphosphatase</fullName>
        <ecNumber evidence="9">3.6.1.73</ecNumber>
    </recommendedName>
</protein>
<evidence type="ECO:0000256" key="8">
    <source>
        <dbReference type="ARBA" id="ARBA00023211"/>
    </source>
</evidence>
<reference evidence="13 14" key="1">
    <citation type="journal article" date="2016" name="Environ. Microbiol.">
        <title>Genomic resolution of a cold subsurface aquifer community provides metabolic insights for novel microbes adapted to high CO concentrations.</title>
        <authorList>
            <person name="Probst A.J."/>
            <person name="Castelle C.J."/>
            <person name="Singh A."/>
            <person name="Brown C.T."/>
            <person name="Anantharaman K."/>
            <person name="Sharon I."/>
            <person name="Hug L.A."/>
            <person name="Burstein D."/>
            <person name="Emerson J.B."/>
            <person name="Thomas B.C."/>
            <person name="Banfield J.F."/>
        </authorList>
    </citation>
    <scope>NUCLEOTIDE SEQUENCE [LARGE SCALE GENOMIC DNA]</scope>
    <source>
        <strain evidence="13">CG1_02_41_21</strain>
    </source>
</reference>
<evidence type="ECO:0000256" key="4">
    <source>
        <dbReference type="ARBA" id="ARBA00022741"/>
    </source>
</evidence>
<feature type="domain" description="Non-canonical purine NTP phosphatase/PRRC1" evidence="12">
    <location>
        <begin position="12"/>
        <end position="176"/>
    </location>
</feature>
<evidence type="ECO:0000256" key="10">
    <source>
        <dbReference type="ARBA" id="ARBA00048174"/>
    </source>
</evidence>
<dbReference type="PANTHER" id="PTHR34699">
    <property type="match status" value="1"/>
</dbReference>
<evidence type="ECO:0000256" key="6">
    <source>
        <dbReference type="ARBA" id="ARBA00022842"/>
    </source>
</evidence>
<dbReference type="GO" id="GO:0046872">
    <property type="term" value="F:metal ion binding"/>
    <property type="evidence" value="ECO:0007669"/>
    <property type="project" value="UniProtKB-KW"/>
</dbReference>
<organism evidence="13 14">
    <name type="scientific">Candidatus Falkowbacteria bacterium CG1_02_41_21</name>
    <dbReference type="NCBI Taxonomy" id="1805147"/>
    <lineage>
        <taxon>Bacteria</taxon>
        <taxon>Candidatus Falkowiibacteriota</taxon>
    </lineage>
</organism>
<keyword evidence="3" id="KW-0479">Metal-binding</keyword>
<keyword evidence="7" id="KW-0546">Nucleotide metabolism</keyword>
<evidence type="ECO:0000256" key="7">
    <source>
        <dbReference type="ARBA" id="ARBA00023080"/>
    </source>
</evidence>
<dbReference type="EMBL" id="MNUV01000045">
    <property type="protein sequence ID" value="OIO07267.1"/>
    <property type="molecule type" value="Genomic_DNA"/>
</dbReference>
<dbReference type="Gene3D" id="3.90.950.10">
    <property type="match status" value="1"/>
</dbReference>